<evidence type="ECO:0008006" key="4">
    <source>
        <dbReference type="Google" id="ProtNLM"/>
    </source>
</evidence>
<dbReference type="EMBL" id="JACAZE010000016">
    <property type="protein sequence ID" value="KAF7296680.1"/>
    <property type="molecule type" value="Genomic_DNA"/>
</dbReference>
<comment type="caution">
    <text evidence="2">The sequence shown here is derived from an EMBL/GenBank/DDBJ whole genome shotgun (WGS) entry which is preliminary data.</text>
</comment>
<reference evidence="2" key="1">
    <citation type="submission" date="2020-05" db="EMBL/GenBank/DDBJ databases">
        <title>Mycena genomes resolve the evolution of fungal bioluminescence.</title>
        <authorList>
            <person name="Tsai I.J."/>
        </authorList>
    </citation>
    <scope>NUCLEOTIDE SEQUENCE</scope>
    <source>
        <strain evidence="2">110903Hualien_Pintung</strain>
    </source>
</reference>
<feature type="region of interest" description="Disordered" evidence="1">
    <location>
        <begin position="286"/>
        <end position="395"/>
    </location>
</feature>
<dbReference type="OrthoDB" id="2506773at2759"/>
<name>A0A8H6SF36_MYCCL</name>
<keyword evidence="3" id="KW-1185">Reference proteome</keyword>
<proteinExistence type="predicted"/>
<evidence type="ECO:0000313" key="3">
    <source>
        <dbReference type="Proteomes" id="UP000613580"/>
    </source>
</evidence>
<feature type="region of interest" description="Disordered" evidence="1">
    <location>
        <begin position="417"/>
        <end position="446"/>
    </location>
</feature>
<dbReference type="InterPro" id="IPR052055">
    <property type="entry name" value="Hepadnavirus_pol/RT"/>
</dbReference>
<dbReference type="PANTHER" id="PTHR33050">
    <property type="entry name" value="REVERSE TRANSCRIPTASE DOMAIN-CONTAINING PROTEIN"/>
    <property type="match status" value="1"/>
</dbReference>
<evidence type="ECO:0000313" key="2">
    <source>
        <dbReference type="EMBL" id="KAF7296680.1"/>
    </source>
</evidence>
<protein>
    <recommendedName>
        <fullName evidence="4">Reverse transcriptase RNase H-like domain-containing protein</fullName>
    </recommendedName>
</protein>
<evidence type="ECO:0000256" key="1">
    <source>
        <dbReference type="SAM" id="MobiDB-lite"/>
    </source>
</evidence>
<dbReference type="Proteomes" id="UP000613580">
    <property type="component" value="Unassembled WGS sequence"/>
</dbReference>
<dbReference type="PANTHER" id="PTHR33050:SF7">
    <property type="entry name" value="RIBONUCLEASE H"/>
    <property type="match status" value="1"/>
</dbReference>
<feature type="compositionally biased region" description="Polar residues" evidence="1">
    <location>
        <begin position="434"/>
        <end position="446"/>
    </location>
</feature>
<gene>
    <name evidence="2" type="ORF">HMN09_01076800</name>
</gene>
<sequence>MATCCPTRKKVAPLDPAYDFAARLKAPPPIDDPDAYPVKMRHALNIHAETFNEDSAKCTTRARDRKDKNFDVGLPFMPLYTYKVEEIELCADDDEHFKLMQPVPACFSTTGSVLPLAPSSLLPSSPLAHRELPPLSALTEERIASFASNPSSMPTKSAYNPQTDKNATIFDADAFLRSIRSTMNTFGPEAFPDGFVAVQEAWKTLLTMANYVAPKSASPSLRQARGLQEHVNFIGSLPRAGRFMQVWFAWSRVMMLDIWTNDTAYNVGEHVPFRTHYRVKMTEAELAPTTASNQPSTEKRRAPEPSSYQERRFEPKRRIDYSPGRDQGAYTRGRDAYTQDRTDHRRESSRGRYDRRRDSPERGRDRRRDSPRRYDDERDRGRDRGWEQRRGRDRSRSRDRFFRDDLFCPICTGQHKYADHSSNITTDREGRPNFASSLTSASDNASTTPMALLSTSAASVAATATVLATTTERAWTLPHSLPHAFVAHTPLVYPDNSASIVIRPVPPDHSEEDRRILERITTPYNAEAFRRALRAFNIEHEFPFLFDNLTNGFPIFSTMPQLTKTIVIPNNRSVHQHPQAVRDFINKEKKAGRCDGPHTREGMRRVQRGDFVSSGLLVSVSEQGPGLDPKLRICRHLSKSSKRDDFPAINDLIPKERFPTTFDYAHQVAEVVASAPDGTLACAFDIEAFHRTVPVHPAHRAFLVYEFEGGFYLDGCHPFGLRCASSNAGQPGGALVRIWTLRLGPNGWVMRYEDDMPVFIVPIGRNDQGYIYKYTHDEVLNLVADLEIPWHPRKCGKEFTDSIVFIGFLWDLRRRRVSLPDDKRAKYLARIKTFLSKSTVSLYDIQQIHGTLVHIAFVYRDGVSRLPTISSAMHHYPQGRNNEGMLRHIPKSTRKALEWWQLRLQDANAFRELRPLLPVQDLSIFVDASTSWGIGILIGQRWSAMRLRRDWRNGGSSARDICWLEAVALEVLFHFLPQLGLSGTHLKIHSDNRGAIGAHEKGRSASSELNLCVRRSSELLLLHDIVPSYEYVASADNPADPISRGELLHNSLKMSPSFTLPPDILSSLSHQY</sequence>
<feature type="compositionally biased region" description="Basic and acidic residues" evidence="1">
    <location>
        <begin position="297"/>
        <end position="320"/>
    </location>
</feature>
<accession>A0A8H6SF36</accession>
<dbReference type="AlphaFoldDB" id="A0A8H6SF36"/>
<organism evidence="2 3">
    <name type="scientific">Mycena chlorophos</name>
    <name type="common">Agaric fungus</name>
    <name type="synonym">Agaricus chlorophos</name>
    <dbReference type="NCBI Taxonomy" id="658473"/>
    <lineage>
        <taxon>Eukaryota</taxon>
        <taxon>Fungi</taxon>
        <taxon>Dikarya</taxon>
        <taxon>Basidiomycota</taxon>
        <taxon>Agaricomycotina</taxon>
        <taxon>Agaricomycetes</taxon>
        <taxon>Agaricomycetidae</taxon>
        <taxon>Agaricales</taxon>
        <taxon>Marasmiineae</taxon>
        <taxon>Mycenaceae</taxon>
        <taxon>Mycena</taxon>
    </lineage>
</organism>
<feature type="compositionally biased region" description="Basic and acidic residues" evidence="1">
    <location>
        <begin position="332"/>
        <end position="395"/>
    </location>
</feature>